<gene>
    <name evidence="8" type="ORF">K1718_26595</name>
</gene>
<evidence type="ECO:0000256" key="3">
    <source>
        <dbReference type="ARBA" id="ARBA00022906"/>
    </source>
</evidence>
<dbReference type="EMBL" id="CP120863">
    <property type="protein sequence ID" value="WFE89681.1"/>
    <property type="molecule type" value="Genomic_DNA"/>
</dbReference>
<evidence type="ECO:0000313" key="8">
    <source>
        <dbReference type="EMBL" id="WFE89681.1"/>
    </source>
</evidence>
<feature type="transmembrane region" description="Helical" evidence="6">
    <location>
        <begin position="23"/>
        <end position="44"/>
    </location>
</feature>
<feature type="domain" description="Cation efflux protein transmembrane" evidence="7">
    <location>
        <begin position="23"/>
        <end position="199"/>
    </location>
</feature>
<dbReference type="Proteomes" id="UP001209803">
    <property type="component" value="Chromosome"/>
</dbReference>
<feature type="transmembrane region" description="Helical" evidence="6">
    <location>
        <begin position="176"/>
        <end position="195"/>
    </location>
</feature>
<evidence type="ECO:0000256" key="6">
    <source>
        <dbReference type="SAM" id="Phobius"/>
    </source>
</evidence>
<evidence type="ECO:0000256" key="5">
    <source>
        <dbReference type="ARBA" id="ARBA00023136"/>
    </source>
</evidence>
<evidence type="ECO:0000256" key="4">
    <source>
        <dbReference type="ARBA" id="ARBA00022989"/>
    </source>
</evidence>
<keyword evidence="4 6" id="KW-1133">Transmembrane helix</keyword>
<evidence type="ECO:0000256" key="2">
    <source>
        <dbReference type="ARBA" id="ARBA00022692"/>
    </source>
</evidence>
<name>A0ABY8F2H7_9HYPH</name>
<dbReference type="PANTHER" id="PTHR11562:SF17">
    <property type="entry name" value="RE54080P-RELATED"/>
    <property type="match status" value="1"/>
</dbReference>
<proteinExistence type="predicted"/>
<sequence length="212" mass="22436">MGACCGTSNQRFDGMSQDYRRRLWLVIALNGGMFVVEMAAGQAAGSKALQADALDFFGDAVTYGISLAVIGASLRTRALAALFKGGSLFLMGIWVAATTLYQVFVLGVPQAAVMGSIGFLALAVNLFSVLLLVRYKDGDANVRSVWLCSRNDAIGNVAVMVAALGVWGTTTAWPDLIVAGLMAGLFLSSAVQIFVQAIREYRQDSAQSHQAV</sequence>
<keyword evidence="5 6" id="KW-0472">Membrane</keyword>
<dbReference type="SUPFAM" id="SSF161111">
    <property type="entry name" value="Cation efflux protein transmembrane domain-like"/>
    <property type="match status" value="1"/>
</dbReference>
<dbReference type="Gene3D" id="1.20.1510.10">
    <property type="entry name" value="Cation efflux protein transmembrane domain"/>
    <property type="match status" value="1"/>
</dbReference>
<dbReference type="InterPro" id="IPR058533">
    <property type="entry name" value="Cation_efflux_TM"/>
</dbReference>
<dbReference type="PANTHER" id="PTHR11562">
    <property type="entry name" value="CATION EFFLUX PROTEIN/ ZINC TRANSPORTER"/>
    <property type="match status" value="1"/>
</dbReference>
<keyword evidence="3" id="KW-0406">Ion transport</keyword>
<evidence type="ECO:0000256" key="1">
    <source>
        <dbReference type="ARBA" id="ARBA00004141"/>
    </source>
</evidence>
<reference evidence="8 9" key="1">
    <citation type="submission" date="2023-03" db="EMBL/GenBank/DDBJ databases">
        <title>Roseibium porphyridii sp. nov. and Roseibium rhodosorbium sp. nov. isolated from marine algae, Porphyridium cruentum and Rhodosorus marinus, respectively.</title>
        <authorList>
            <person name="Lee M.W."/>
            <person name="Choi B.J."/>
            <person name="Lee J.K."/>
            <person name="Choi D.G."/>
            <person name="Baek J.H."/>
            <person name="Bayburt H."/>
            <person name="Kim J.M."/>
            <person name="Han D.M."/>
            <person name="Kim K.H."/>
            <person name="Jeon C.O."/>
        </authorList>
    </citation>
    <scope>NUCLEOTIDE SEQUENCE [LARGE SCALE GENOMIC DNA]</scope>
    <source>
        <strain evidence="8 9">KMA01</strain>
    </source>
</reference>
<dbReference type="InterPro" id="IPR027469">
    <property type="entry name" value="Cation_efflux_TMD_sf"/>
</dbReference>
<feature type="transmembrane region" description="Helical" evidence="6">
    <location>
        <begin position="56"/>
        <end position="74"/>
    </location>
</feature>
<accession>A0ABY8F2H7</accession>
<protein>
    <submittedName>
        <fullName evidence="8">Cation transporter</fullName>
    </submittedName>
</protein>
<comment type="subcellular location">
    <subcellularLocation>
        <location evidence="1">Membrane</location>
        <topology evidence="1">Multi-pass membrane protein</topology>
    </subcellularLocation>
</comment>
<keyword evidence="9" id="KW-1185">Reference proteome</keyword>
<feature type="transmembrane region" description="Helical" evidence="6">
    <location>
        <begin position="111"/>
        <end position="133"/>
    </location>
</feature>
<feature type="transmembrane region" description="Helical" evidence="6">
    <location>
        <begin position="86"/>
        <end position="105"/>
    </location>
</feature>
<dbReference type="RefSeq" id="WP_152503945.1">
    <property type="nucleotide sequence ID" value="NZ_CP120863.1"/>
</dbReference>
<keyword evidence="3" id="KW-0813">Transport</keyword>
<organism evidence="8 9">
    <name type="scientific">Roseibium porphyridii</name>
    <dbReference type="NCBI Taxonomy" id="2866279"/>
    <lineage>
        <taxon>Bacteria</taxon>
        <taxon>Pseudomonadati</taxon>
        <taxon>Pseudomonadota</taxon>
        <taxon>Alphaproteobacteria</taxon>
        <taxon>Hyphomicrobiales</taxon>
        <taxon>Stappiaceae</taxon>
        <taxon>Roseibium</taxon>
    </lineage>
</organism>
<evidence type="ECO:0000313" key="9">
    <source>
        <dbReference type="Proteomes" id="UP001209803"/>
    </source>
</evidence>
<feature type="transmembrane region" description="Helical" evidence="6">
    <location>
        <begin position="153"/>
        <end position="170"/>
    </location>
</feature>
<dbReference type="Pfam" id="PF01545">
    <property type="entry name" value="Cation_efflux"/>
    <property type="match status" value="1"/>
</dbReference>
<dbReference type="InterPro" id="IPR050681">
    <property type="entry name" value="CDF/SLC30A"/>
</dbReference>
<evidence type="ECO:0000259" key="7">
    <source>
        <dbReference type="Pfam" id="PF01545"/>
    </source>
</evidence>
<keyword evidence="3" id="KW-0862">Zinc</keyword>
<keyword evidence="3" id="KW-0864">Zinc transport</keyword>
<keyword evidence="2 6" id="KW-0812">Transmembrane</keyword>